<feature type="transmembrane region" description="Helical" evidence="10">
    <location>
        <begin position="80"/>
        <end position="102"/>
    </location>
</feature>
<dbReference type="PRINTS" id="PR00463">
    <property type="entry name" value="EP450I"/>
</dbReference>
<dbReference type="PROSITE" id="PS00086">
    <property type="entry name" value="CYTOCHROME_P450"/>
    <property type="match status" value="1"/>
</dbReference>
<evidence type="ECO:0000256" key="3">
    <source>
        <dbReference type="ARBA" id="ARBA00022617"/>
    </source>
</evidence>
<dbReference type="InterPro" id="IPR001128">
    <property type="entry name" value="Cyt_P450"/>
</dbReference>
<dbReference type="GO" id="GO:0016705">
    <property type="term" value="F:oxidoreductase activity, acting on paired donors, with incorporation or reduction of molecular oxygen"/>
    <property type="evidence" value="ECO:0007669"/>
    <property type="project" value="InterPro"/>
</dbReference>
<evidence type="ECO:0000256" key="10">
    <source>
        <dbReference type="SAM" id="Phobius"/>
    </source>
</evidence>
<dbReference type="EMBL" id="CACVBS010000045">
    <property type="protein sequence ID" value="CAA7264455.1"/>
    <property type="molecule type" value="Genomic_DNA"/>
</dbReference>
<evidence type="ECO:0008006" key="13">
    <source>
        <dbReference type="Google" id="ProtNLM"/>
    </source>
</evidence>
<dbReference type="OrthoDB" id="1470350at2759"/>
<keyword evidence="10" id="KW-1133">Transmembrane helix</keyword>
<organism evidence="11 12">
    <name type="scientific">Cyclocybe aegerita</name>
    <name type="common">Black poplar mushroom</name>
    <name type="synonym">Agrocybe aegerita</name>
    <dbReference type="NCBI Taxonomy" id="1973307"/>
    <lineage>
        <taxon>Eukaryota</taxon>
        <taxon>Fungi</taxon>
        <taxon>Dikarya</taxon>
        <taxon>Basidiomycota</taxon>
        <taxon>Agaricomycotina</taxon>
        <taxon>Agaricomycetes</taxon>
        <taxon>Agaricomycetidae</taxon>
        <taxon>Agaricales</taxon>
        <taxon>Agaricineae</taxon>
        <taxon>Bolbitiaceae</taxon>
        <taxon>Cyclocybe</taxon>
    </lineage>
</organism>
<evidence type="ECO:0000256" key="9">
    <source>
        <dbReference type="RuleBase" id="RU000461"/>
    </source>
</evidence>
<evidence type="ECO:0000256" key="5">
    <source>
        <dbReference type="ARBA" id="ARBA00023002"/>
    </source>
</evidence>
<evidence type="ECO:0000256" key="6">
    <source>
        <dbReference type="ARBA" id="ARBA00023004"/>
    </source>
</evidence>
<dbReference type="InterPro" id="IPR017972">
    <property type="entry name" value="Cyt_P450_CS"/>
</dbReference>
<dbReference type="Gene3D" id="1.10.630.10">
    <property type="entry name" value="Cytochrome P450"/>
    <property type="match status" value="1"/>
</dbReference>
<keyword evidence="10" id="KW-0812">Transmembrane</keyword>
<comment type="cofactor">
    <cofactor evidence="1 8">
        <name>heme</name>
        <dbReference type="ChEBI" id="CHEBI:30413"/>
    </cofactor>
</comment>
<dbReference type="InterPro" id="IPR047146">
    <property type="entry name" value="Cyt_P450_E_CYP52_fungi"/>
</dbReference>
<evidence type="ECO:0000256" key="1">
    <source>
        <dbReference type="ARBA" id="ARBA00001971"/>
    </source>
</evidence>
<keyword evidence="10" id="KW-0472">Membrane</keyword>
<dbReference type="InterPro" id="IPR002401">
    <property type="entry name" value="Cyt_P450_E_grp-I"/>
</dbReference>
<keyword evidence="5 9" id="KW-0560">Oxidoreductase</keyword>
<keyword evidence="7 9" id="KW-0503">Monooxygenase</keyword>
<gene>
    <name evidence="11" type="ORF">AAE3_LOCUS6800</name>
</gene>
<proteinExistence type="inferred from homology"/>
<dbReference type="Pfam" id="PF00067">
    <property type="entry name" value="p450"/>
    <property type="match status" value="1"/>
</dbReference>
<evidence type="ECO:0000256" key="4">
    <source>
        <dbReference type="ARBA" id="ARBA00022723"/>
    </source>
</evidence>
<keyword evidence="6 8" id="KW-0408">Iron</keyword>
<evidence type="ECO:0000256" key="8">
    <source>
        <dbReference type="PIRSR" id="PIRSR602401-1"/>
    </source>
</evidence>
<dbReference type="PANTHER" id="PTHR24287">
    <property type="entry name" value="P450, PUTATIVE (EUROFUNG)-RELATED"/>
    <property type="match status" value="1"/>
</dbReference>
<dbReference type="AlphaFoldDB" id="A0A8S0VZZ0"/>
<evidence type="ECO:0000256" key="2">
    <source>
        <dbReference type="ARBA" id="ARBA00010617"/>
    </source>
</evidence>
<feature type="binding site" description="axial binding residue" evidence="8">
    <location>
        <position position="586"/>
    </location>
    <ligand>
        <name>heme</name>
        <dbReference type="ChEBI" id="CHEBI:30413"/>
    </ligand>
    <ligandPart>
        <name>Fe</name>
        <dbReference type="ChEBI" id="CHEBI:18248"/>
    </ligandPart>
</feature>
<dbReference type="SUPFAM" id="SSF48264">
    <property type="entry name" value="Cytochrome P450"/>
    <property type="match status" value="1"/>
</dbReference>
<dbReference type="GO" id="GO:0005506">
    <property type="term" value="F:iron ion binding"/>
    <property type="evidence" value="ECO:0007669"/>
    <property type="project" value="InterPro"/>
</dbReference>
<sequence length="662" mass="75818">MALTYQLNCVARCVIIRGFHIYSSDGIQHAPRVYPPVPSRPEKTWSCLGYNSNATFTRATSQASSPLAPIMNPANYRARLFLDFVRVIGLPVVVFSLALRYLRYRLGLLAIPIHLIFVVLWATASHAYFGWNQHRQARTLGAKPIPRVVGKWPGNIDVLLRMMRAFKTSYVLDVYLQLFEEYQCTTLNTRILWRDNIISMDQEHAKFVLATGFQYFSRGRSQKERLELFLGEGIFNRDDEIWKMHRNNARPFFARERISDFDIFERHTARTLSILSSLEASNTPCEAQDLYSRFTLDASSEFLFDKNLDTLSATLPSPSKAAMGPKGSATEDGWGSFTKAFEMAQQNITNRARIGSMWPLFELFEDKNEEHCRVIQQFLDPLVRQALADKSRMEKAGISSPLPDKSFLQHLVDSTDDPILIRDQLLSMLLASRDTTACVLTFVTYFMAVHPEVAARLRAEILEHCGPSRPPTYEQFRHMKYMRAVINETLRLFPPVPLNVRETRDSPCILPPSDPTYSTSGRSDPLYMPANAIIMYLPLLTQRNPALWGANADDFDPDRWIDPERIAKFVANPAMFTPFSAGPRICIGQNYAYNEMSYFLVRLLQRFDRFTLASEVQPPESLPPKEWQNRKGRQAYERVWPSAAMTLYVKGGLWIQFHKAGS</sequence>
<accession>A0A8S0VZZ0</accession>
<dbReference type="Proteomes" id="UP000467700">
    <property type="component" value="Unassembled WGS sequence"/>
</dbReference>
<keyword evidence="3 8" id="KW-0349">Heme</keyword>
<dbReference type="PANTHER" id="PTHR24287:SF1">
    <property type="entry name" value="P450, PUTATIVE (EUROFUNG)-RELATED"/>
    <property type="match status" value="1"/>
</dbReference>
<feature type="transmembrane region" description="Helical" evidence="10">
    <location>
        <begin position="108"/>
        <end position="129"/>
    </location>
</feature>
<evidence type="ECO:0000256" key="7">
    <source>
        <dbReference type="ARBA" id="ARBA00023033"/>
    </source>
</evidence>
<dbReference type="InterPro" id="IPR036396">
    <property type="entry name" value="Cyt_P450_sf"/>
</dbReference>
<keyword evidence="4 8" id="KW-0479">Metal-binding</keyword>
<evidence type="ECO:0000313" key="11">
    <source>
        <dbReference type="EMBL" id="CAA7264455.1"/>
    </source>
</evidence>
<protein>
    <recommendedName>
        <fullName evidence="13">Cytochrome P450 monooxygenase CYP63</fullName>
    </recommendedName>
</protein>
<comment type="caution">
    <text evidence="11">The sequence shown here is derived from an EMBL/GenBank/DDBJ whole genome shotgun (WGS) entry which is preliminary data.</text>
</comment>
<name>A0A8S0VZZ0_CYCAE</name>
<reference evidence="11 12" key="1">
    <citation type="submission" date="2020-01" db="EMBL/GenBank/DDBJ databases">
        <authorList>
            <person name="Gupta K D."/>
        </authorList>
    </citation>
    <scope>NUCLEOTIDE SEQUENCE [LARGE SCALE GENOMIC DNA]</scope>
</reference>
<keyword evidence="12" id="KW-1185">Reference proteome</keyword>
<dbReference type="PRINTS" id="PR00385">
    <property type="entry name" value="P450"/>
</dbReference>
<evidence type="ECO:0000313" key="12">
    <source>
        <dbReference type="Proteomes" id="UP000467700"/>
    </source>
</evidence>
<dbReference type="GO" id="GO:0004497">
    <property type="term" value="F:monooxygenase activity"/>
    <property type="evidence" value="ECO:0007669"/>
    <property type="project" value="UniProtKB-KW"/>
</dbReference>
<comment type="similarity">
    <text evidence="2 9">Belongs to the cytochrome P450 family.</text>
</comment>
<dbReference type="GO" id="GO:0020037">
    <property type="term" value="F:heme binding"/>
    <property type="evidence" value="ECO:0007669"/>
    <property type="project" value="InterPro"/>
</dbReference>